<evidence type="ECO:0000313" key="7">
    <source>
        <dbReference type="EMBL" id="QOS16188.1"/>
    </source>
</evidence>
<feature type="transmembrane region" description="Helical" evidence="6">
    <location>
        <begin position="257"/>
        <end position="277"/>
    </location>
</feature>
<dbReference type="CDD" id="cd13125">
    <property type="entry name" value="MATE_like_10"/>
    <property type="match status" value="1"/>
</dbReference>
<feature type="transmembrane region" description="Helical" evidence="6">
    <location>
        <begin position="77"/>
        <end position="101"/>
    </location>
</feature>
<protein>
    <submittedName>
        <fullName evidence="7">Lipid III flippase</fullName>
    </submittedName>
</protein>
<keyword evidence="2" id="KW-1003">Cell membrane</keyword>
<accession>A0A7M1VMC5</accession>
<keyword evidence="5 6" id="KW-0472">Membrane</keyword>
<feature type="transmembrane region" description="Helical" evidence="6">
    <location>
        <begin position="298"/>
        <end position="321"/>
    </location>
</feature>
<gene>
    <name evidence="7" type="primary">wzxE</name>
    <name evidence="7" type="ORF">VP356_00014</name>
</gene>
<evidence type="ECO:0000256" key="5">
    <source>
        <dbReference type="ARBA" id="ARBA00023136"/>
    </source>
</evidence>
<dbReference type="PANTHER" id="PTHR30250">
    <property type="entry name" value="PST FAMILY PREDICTED COLANIC ACID TRANSPORTER"/>
    <property type="match status" value="1"/>
</dbReference>
<dbReference type="PANTHER" id="PTHR30250:SF30">
    <property type="entry name" value="LIPID III FLIPPASE"/>
    <property type="match status" value="1"/>
</dbReference>
<dbReference type="RefSeq" id="WP_102619111.1">
    <property type="nucleotide sequence ID" value="NZ_JAQBMA010000007.1"/>
</dbReference>
<keyword evidence="4 6" id="KW-1133">Transmembrane helix</keyword>
<name>A0A7M1VMC5_VIBPH</name>
<feature type="transmembrane region" description="Helical" evidence="6">
    <location>
        <begin position="113"/>
        <end position="135"/>
    </location>
</feature>
<reference evidence="7" key="1">
    <citation type="submission" date="2020-08" db="EMBL/GenBank/DDBJ databases">
        <title>Genetic structure, function and evolution of capsule biosynthesis loci in Vibrio parahaemolyticus.</title>
        <authorList>
            <person name="Li L."/>
            <person name="Bian S."/>
        </authorList>
    </citation>
    <scope>NUCLEOTIDE SEQUENCE</scope>
    <source>
        <strain evidence="7">VP356</strain>
    </source>
</reference>
<feature type="transmembrane region" description="Helical" evidence="6">
    <location>
        <begin position="386"/>
        <end position="408"/>
    </location>
</feature>
<feature type="transmembrane region" description="Helical" evidence="6">
    <location>
        <begin position="216"/>
        <end position="237"/>
    </location>
</feature>
<evidence type="ECO:0000256" key="3">
    <source>
        <dbReference type="ARBA" id="ARBA00022692"/>
    </source>
</evidence>
<dbReference type="InterPro" id="IPR002797">
    <property type="entry name" value="Polysacc_synth"/>
</dbReference>
<comment type="subcellular location">
    <subcellularLocation>
        <location evidence="1">Cell membrane</location>
        <topology evidence="1">Multi-pass membrane protein</topology>
    </subcellularLocation>
</comment>
<dbReference type="GO" id="GO:0005886">
    <property type="term" value="C:plasma membrane"/>
    <property type="evidence" value="ECO:0007669"/>
    <property type="project" value="UniProtKB-SubCell"/>
</dbReference>
<feature type="transmembrane region" description="Helical" evidence="6">
    <location>
        <begin position="333"/>
        <end position="354"/>
    </location>
</feature>
<sequence length="418" mass="47657">MNLIKTSFLTLIATAIRLISGLVINKAISVFIGPSGLALIGQFQNSLTVVQTIAKGGINTGVTKYTAEYKEEKDRKVLWSTAFSITLLSSMTVSFFLFIFSKKMSEYIFSTENYSYVISILAFTLILFTINQLFLSVLNGKKEIKKYISINISQSLYGLFSTTLLIYFFALDGALVALVTNQSIVFVIMISKYNKANLINRDILRIKFSKLYTNKLLKYSLMTLVTAFTIPVSSLIIRNYIGENLSWDEAGYWQAITYISTMYLMVITTALSTYYLPRLSELNSSRELKLELIQGYKFIIPLVVCLSVIIFILKDFIVWLLFSEEFKPMLVLFKWQLVGDVLKIASWLLSYLLVAKAMMKHYIISEIVFALSLTVLSMVFVEKFGLVGVTYAYAINYVIYYFMMLIIVKTTIFSKKET</sequence>
<feature type="transmembrane region" description="Helical" evidence="6">
    <location>
        <begin position="175"/>
        <end position="195"/>
    </location>
</feature>
<evidence type="ECO:0000256" key="4">
    <source>
        <dbReference type="ARBA" id="ARBA00022989"/>
    </source>
</evidence>
<dbReference type="Pfam" id="PF01943">
    <property type="entry name" value="Polysacc_synt"/>
    <property type="match status" value="1"/>
</dbReference>
<dbReference type="EMBL" id="MT898044">
    <property type="protein sequence ID" value="QOS16188.1"/>
    <property type="molecule type" value="Genomic_DNA"/>
</dbReference>
<evidence type="ECO:0000256" key="1">
    <source>
        <dbReference type="ARBA" id="ARBA00004651"/>
    </source>
</evidence>
<dbReference type="InterPro" id="IPR044550">
    <property type="entry name" value="WzxE"/>
</dbReference>
<keyword evidence="3 6" id="KW-0812">Transmembrane</keyword>
<evidence type="ECO:0000256" key="2">
    <source>
        <dbReference type="ARBA" id="ARBA00022475"/>
    </source>
</evidence>
<dbReference type="GO" id="GO:0009246">
    <property type="term" value="P:enterobacterial common antigen biosynthetic process"/>
    <property type="evidence" value="ECO:0007669"/>
    <property type="project" value="InterPro"/>
</dbReference>
<evidence type="ECO:0000256" key="6">
    <source>
        <dbReference type="SAM" id="Phobius"/>
    </source>
</evidence>
<dbReference type="AlphaFoldDB" id="A0A7M1VMC5"/>
<organism evidence="7">
    <name type="scientific">Vibrio parahaemolyticus</name>
    <dbReference type="NCBI Taxonomy" id="670"/>
    <lineage>
        <taxon>Bacteria</taxon>
        <taxon>Pseudomonadati</taxon>
        <taxon>Pseudomonadota</taxon>
        <taxon>Gammaproteobacteria</taxon>
        <taxon>Vibrionales</taxon>
        <taxon>Vibrionaceae</taxon>
        <taxon>Vibrio</taxon>
    </lineage>
</organism>
<feature type="transmembrane region" description="Helical" evidence="6">
    <location>
        <begin position="361"/>
        <end position="380"/>
    </location>
</feature>
<proteinExistence type="predicted"/>
<dbReference type="InterPro" id="IPR050833">
    <property type="entry name" value="Poly_Biosynth_Transport"/>
</dbReference>